<reference evidence="2" key="1">
    <citation type="submission" date="2016-10" db="EMBL/GenBank/DDBJ databases">
        <authorList>
            <person name="Varghese N."/>
            <person name="Submissions S."/>
        </authorList>
    </citation>
    <scope>NUCLEOTIDE SEQUENCE [LARGE SCALE GENOMIC DNA]</scope>
    <source>
        <strain evidence="2">DSM 17453</strain>
    </source>
</reference>
<evidence type="ECO:0000313" key="2">
    <source>
        <dbReference type="Proteomes" id="UP000199450"/>
    </source>
</evidence>
<dbReference type="EMBL" id="FOBV01000003">
    <property type="protein sequence ID" value="SEM44858.1"/>
    <property type="molecule type" value="Genomic_DNA"/>
</dbReference>
<dbReference type="AlphaFoldDB" id="A0A1H7YHQ6"/>
<name>A0A1H7YHQ6_9FLAO</name>
<evidence type="ECO:0000313" key="1">
    <source>
        <dbReference type="EMBL" id="SEM44858.1"/>
    </source>
</evidence>
<protein>
    <submittedName>
        <fullName evidence="1">Uncharacterized protein</fullName>
    </submittedName>
</protein>
<gene>
    <name evidence="1" type="ORF">SAMN05421856_103297</name>
</gene>
<sequence length="84" mass="10139">MTDSHYMNTFSSLKEVLFALSREEKLLAEMFKRRKTAKYKYEYALELADDNDGRLQYLIERSVIRQNESTLEIDDLYVIFLNRF</sequence>
<accession>A0A1H7YHQ6</accession>
<proteinExistence type="predicted"/>
<dbReference type="Proteomes" id="UP000199450">
    <property type="component" value="Unassembled WGS sequence"/>
</dbReference>
<organism evidence="1 2">
    <name type="scientific">Chryseobacterium taichungense</name>
    <dbReference type="NCBI Taxonomy" id="295069"/>
    <lineage>
        <taxon>Bacteria</taxon>
        <taxon>Pseudomonadati</taxon>
        <taxon>Bacteroidota</taxon>
        <taxon>Flavobacteriia</taxon>
        <taxon>Flavobacteriales</taxon>
        <taxon>Weeksellaceae</taxon>
        <taxon>Chryseobacterium group</taxon>
        <taxon>Chryseobacterium</taxon>
    </lineage>
</organism>
<dbReference type="STRING" id="295069.SAMN05421856_103297"/>
<keyword evidence="2" id="KW-1185">Reference proteome</keyword>